<name>A0A1J1GW70_PLAGA</name>
<feature type="compositionally biased region" description="Low complexity" evidence="1">
    <location>
        <begin position="1382"/>
        <end position="1404"/>
    </location>
</feature>
<proteinExistence type="predicted"/>
<feature type="region of interest" description="Disordered" evidence="1">
    <location>
        <begin position="2125"/>
        <end position="2152"/>
    </location>
</feature>
<dbReference type="Proteomes" id="UP000220797">
    <property type="component" value="Unassembled WGS sequence"/>
</dbReference>
<feature type="region of interest" description="Disordered" evidence="1">
    <location>
        <begin position="1185"/>
        <end position="1221"/>
    </location>
</feature>
<dbReference type="EMBL" id="CVMV01000070">
    <property type="protein sequence ID" value="CRG96573.1"/>
    <property type="molecule type" value="Genomic_DNA"/>
</dbReference>
<keyword evidence="3" id="KW-1185">Reference proteome</keyword>
<sequence>MSDLYDNDILKKCKEDINNFDDIRNSFLKLNLQRDDNKNNTIKHNKKDEIDLFYSDKKYQNGFLTEKNKFQVNSFLEDLPSSHNSTLSCNNNLKNIVNNRKEKSKKIESDFNFFYLNKDKLKIKNNFLMNENLNDNIKLNSPLDGINKINFIQNLRRYRHDNTNEKSKDKIDKLEHKKYFNNYINKLKLEYLYNFKFGNDQVQKADFKEDKKYIRIVKNCTDYNNINSSKIHQIEELKKSKKYNSIFHKNNEIEKRNNSTPEKINNINANYLNISSIKNNLHMDLNYMNNFENIKKINISDLNNNSKILQQKYIQSKNESFLDIPLNSNSYNSNVLLLERTNDLFSEINKEKEYFNISNYLNKWINEAKNKENNTKLLEKQKEKKCFVNNIKKNSNDVFVKSLKDSKKEKQCLVGTEKIIDYGKKSCIKNENLEIKNYFGGSFDFNSNKNIINNNSLKNVPFKKKVNKINTKLKIYENLLNFEEVLKTKNNIEKIIKKENDKSNKNKENTDNEKNMLYLNKNNNCIKYTQHIIKKKNSSEQLFPLNEIDTFNKNKETKKNINLINFSINFKLKKNINNKNSNGNLSKKNYINSIFKDSYEKKSQLNELQNSKYNNFNKISINDKKEFLSSFLENDNNDKKNMYIENLFSLNDNNNSNSETISNYSSQFCHEENKFLYKINKTIDTKKSTLQLKNDICKPEKNENKNIYEEITKNKKYKYIDDKKEVPLEMKCIISENAIHETQSEKNVIIRENKQYDISVIKNFNKEECGNKEYTNKKNEENSNIKQVCEDKAYKKKNEENSKSDYVKENIKEENKLKIFNEMKKEMHEDSHKTNTTDYYLSNYRYNLRDICLNSVNQKFNFKNNMEEDTSKIIEYNELNKIQNSKIDENIHSEIFYHNNIKKSKEKEYNTKIIQNKKIINILQDDDKNRNDVIKNEEEEVVNENIKSIYNVKIRCKTNNKTNIEIENKINNENEKSENYDTYFETLNKENSEFAYENLCNENDSNKVECFNDETNSENIKNEIDNENDSNKVECFNEIINNKNTKNEIDNENESNKVQHLNDEVNCENKKNKTDNENYNKVECFNEEINNKNTKNEIDNENESNKVQHLNDEVNCENKKNEIDNENDSNKVECFNEEINNENIKNEIDNENDSNKVECFNEEINKNTKNEIDNENYNKVEHLNDEINNKDTENEVDNENESNKDEHLNDEINNKNTRNEEDNEIYNSIECFNDEINSENIKNKRDNENYNKVENLNDEINKKNTKNEEDNENYNKVENLNDETNCENIKNEIDNENDSNQVECFNEIINNKNTKNEEDNENYNKVENLNDEINNKNTKNEEDNENYNKVENLNEEINKNTKNEIDNENYNKVENLNDEINNKNTKNEVNNENSNNEVGLINNEITRENDNNRFTINNDDEKIKSNKNIIKIDSYKGNENENDYEIENIKNEYNNDESKNEKGNNKNIKNKNENNNNENLYSEFYYANENNGYKNDKIEYEDINKSECQTQNVNDDNNKNIYEKNVNTMDIYNDKKEINIDNNKNINQNNNIYFGSKYIKKKMYFFDENLGNDYLKKDRENNENLIQDIFQENISNIENFNYENITNKKEIPKDANLETVDIMLNEKVELYQTSEYYIENIKKETVNKNAQNELLYRHTEFLVDNVTIKNEKSQDNFNKIIPYVEISKTSYNEIIKEFNNLCIKINKYNLFKYLNIKEERLNYINLLYNSFNYYNKTLNVNSEKTNIYDYQDKKNILNSDENKKFFEMKLFNILNSNLIEDNDLNTCNNNEISDELSVYENKKDFNNSSQHLNEKLNDIINEKDEISKSSESVNLINEVKSNIIHNNNINIQNIKEMNNETEGEILYYSDENDEDNICFEDIKRNIWLQNEEFHKNNERQNLVNYIKLESVKCIILFCYLYNIKYFQGMQDMVISLFYLNLETYEIFCVFEKILHYYAPYLYLGYNLKNKYSTFYININDVSNKCKIEDISMSICKFNGKLFRLIFQFFFPHISNYFDMTINENWPSFFFVNLNFSKFTNVYCLLYIWMRLIEIKGDKKAATCDFILYLLSFFRYKLKIIKRKLYEKINILDINKNSSFRKDIIKKSEPKLKEIIQINDDEDEKDKKEEIQKQKYDKKEEKENEENQKNNEKIKENIKKKKLSTYCKHMFSLIFEYNSSFDEHINDDFKIHVDNIIKNISKIKEVIPSSVIDLIINYNSIYQQNEQLLKQDVYMDENSSNNIMKQLDNNVCLNIKISDLFFIYNNYKYYEFVFIRLLKEKIILSKLNYINISNIEIENFAELRNVDEFLKYKIKLRNVFKNNKKILYVIYLNEKDIHHLNDKEVSTEINYAYKKNNEFFNNDQNINKNKFINKFFSKKDVKENGINKDNLNNPILDKKYLNNFIILLLKNNIKYLTILNENSNVIKIINEKKYTEEEVNYNKSLNESSFFFQVIKKVKNKIYGNNIKEDSINNNISLEKNILQDNNLMFVLNGSNFKIFNKKKIKKKENYKKKKTILDYKNNLRKKKNEKPQNKLNNKLEKVLNYKLEKKLNRVTDFYSKKYEEGDKNNLFNSYKENLNEKYIYFNKKEYINVMNNLKLKNYLIFKKNKKQKLNSNIKLNNMMYSRLKRKKKKLEQSKTIKKKKEKEYKIMFNLSNNREINVTQRKLYRNINHLHNKVNNYKKNSTFNLSKENSNKGLNINLNNNVDIDKFINSKDKRNFTNENKLNFLELQERYITDLLSENLSKNKDKQECKKLFVHNKSIIN</sequence>
<dbReference type="RefSeq" id="XP_028529377.1">
    <property type="nucleotide sequence ID" value="XM_028672868.1"/>
</dbReference>
<organism evidence="2 3">
    <name type="scientific">Plasmodium gallinaceum</name>
    <dbReference type="NCBI Taxonomy" id="5849"/>
    <lineage>
        <taxon>Eukaryota</taxon>
        <taxon>Sar</taxon>
        <taxon>Alveolata</taxon>
        <taxon>Apicomplexa</taxon>
        <taxon>Aconoidasida</taxon>
        <taxon>Haemosporida</taxon>
        <taxon>Plasmodiidae</taxon>
        <taxon>Plasmodium</taxon>
        <taxon>Plasmodium (Haemamoeba)</taxon>
    </lineage>
</organism>
<feature type="compositionally biased region" description="Basic and acidic residues" evidence="1">
    <location>
        <begin position="1201"/>
        <end position="1220"/>
    </location>
</feature>
<dbReference type="OrthoDB" id="378254at2759"/>
<feature type="region of interest" description="Disordered" evidence="1">
    <location>
        <begin position="1379"/>
        <end position="1404"/>
    </location>
</feature>
<dbReference type="GeneID" id="39732683"/>
<dbReference type="VEuPathDB" id="PlasmoDB:PGAL8A_00415200"/>
<accession>A0A1J1GW70</accession>
<protein>
    <submittedName>
        <fullName evidence="2">Uncharacterized protein</fullName>
    </submittedName>
</protein>
<feature type="compositionally biased region" description="Basic and acidic residues" evidence="1">
    <location>
        <begin position="1259"/>
        <end position="1268"/>
    </location>
</feature>
<evidence type="ECO:0000313" key="2">
    <source>
        <dbReference type="EMBL" id="CRG96573.1"/>
    </source>
</evidence>
<feature type="region of interest" description="Disordered" evidence="1">
    <location>
        <begin position="1450"/>
        <end position="1476"/>
    </location>
</feature>
<evidence type="ECO:0000313" key="3">
    <source>
        <dbReference type="Proteomes" id="UP000220797"/>
    </source>
</evidence>
<dbReference type="OMA" id="YVEYKII"/>
<reference evidence="2" key="1">
    <citation type="submission" date="2015-04" db="EMBL/GenBank/DDBJ databases">
        <authorList>
            <consortium name="Pathogen Informatics"/>
        </authorList>
    </citation>
    <scope>NUCLEOTIDE SEQUENCE [LARGE SCALE GENOMIC DNA]</scope>
    <source>
        <strain evidence="2">8A</strain>
    </source>
</reference>
<evidence type="ECO:0000256" key="1">
    <source>
        <dbReference type="SAM" id="MobiDB-lite"/>
    </source>
</evidence>
<comment type="caution">
    <text evidence="2">The sequence shown here is derived from an EMBL/GenBank/DDBJ whole genome shotgun (WGS) entry which is preliminary data.</text>
</comment>
<feature type="region of interest" description="Disordered" evidence="1">
    <location>
        <begin position="1248"/>
        <end position="1271"/>
    </location>
</feature>
<gene>
    <name evidence="2" type="ORF">PGAL8A_00415200</name>
</gene>